<dbReference type="InterPro" id="IPR026263">
    <property type="entry name" value="Alkaline_phosphatase_prok"/>
</dbReference>
<evidence type="ECO:0000256" key="6">
    <source>
        <dbReference type="SAM" id="MobiDB-lite"/>
    </source>
</evidence>
<dbReference type="PANTHER" id="PTHR10151">
    <property type="entry name" value="ECTONUCLEOTIDE PYROPHOSPHATASE/PHOSPHODIESTERASE"/>
    <property type="match status" value="1"/>
</dbReference>
<name>A0A1M6CR43_9RHOB</name>
<reference evidence="9" key="1">
    <citation type="submission" date="2016-11" db="EMBL/GenBank/DDBJ databases">
        <authorList>
            <person name="Varghese N."/>
            <person name="Submissions S."/>
        </authorList>
    </citation>
    <scope>NUCLEOTIDE SEQUENCE [LARGE SCALE GENOMIC DNA]</scope>
    <source>
        <strain evidence="9">DSM 100564</strain>
    </source>
</reference>
<dbReference type="EMBL" id="FQZQ01000002">
    <property type="protein sequence ID" value="SHI63429.1"/>
    <property type="molecule type" value="Genomic_DNA"/>
</dbReference>
<evidence type="ECO:0000256" key="3">
    <source>
        <dbReference type="ARBA" id="ARBA00022729"/>
    </source>
</evidence>
<evidence type="ECO:0000313" key="8">
    <source>
        <dbReference type="EMBL" id="SHI63429.1"/>
    </source>
</evidence>
<evidence type="ECO:0000256" key="2">
    <source>
        <dbReference type="ARBA" id="ARBA00022723"/>
    </source>
</evidence>
<dbReference type="RefSeq" id="WP_073249236.1">
    <property type="nucleotide sequence ID" value="NZ_FQZQ01000002.1"/>
</dbReference>
<dbReference type="Gene3D" id="3.30.1360.150">
    <property type="match status" value="1"/>
</dbReference>
<dbReference type="STRING" id="1470563.SAMN05444000_102127"/>
<dbReference type="Pfam" id="PF01663">
    <property type="entry name" value="Phosphodiest"/>
    <property type="match status" value="1"/>
</dbReference>
<feature type="binding site" evidence="5">
    <location>
        <begin position="174"/>
        <end position="176"/>
    </location>
    <ligand>
        <name>substrate</name>
    </ligand>
</feature>
<dbReference type="AlphaFoldDB" id="A0A1M6CR43"/>
<evidence type="ECO:0000256" key="5">
    <source>
        <dbReference type="PIRSR" id="PIRSR031924-51"/>
    </source>
</evidence>
<dbReference type="SUPFAM" id="SSF53649">
    <property type="entry name" value="Alkaline phosphatase-like"/>
    <property type="match status" value="1"/>
</dbReference>
<evidence type="ECO:0000313" key="9">
    <source>
        <dbReference type="Proteomes" id="UP000183982"/>
    </source>
</evidence>
<proteinExistence type="predicted"/>
<keyword evidence="3 7" id="KW-0732">Signal</keyword>
<dbReference type="PANTHER" id="PTHR10151:SF120">
    <property type="entry name" value="BIS(5'-ADENOSYL)-TRIPHOSPHATASE"/>
    <property type="match status" value="1"/>
</dbReference>
<dbReference type="Gene3D" id="3.40.720.10">
    <property type="entry name" value="Alkaline Phosphatase, subunit A"/>
    <property type="match status" value="1"/>
</dbReference>
<keyword evidence="9" id="KW-1185">Reference proteome</keyword>
<evidence type="ECO:0000256" key="7">
    <source>
        <dbReference type="SAM" id="SignalP"/>
    </source>
</evidence>
<feature type="active site" description="Phosphothreonine intermediate" evidence="4">
    <location>
        <position position="77"/>
    </location>
</feature>
<gene>
    <name evidence="8" type="ORF">SAMN05444000_102127</name>
</gene>
<feature type="signal peptide" evidence="7">
    <location>
        <begin position="1"/>
        <end position="22"/>
    </location>
</feature>
<dbReference type="InterPro" id="IPR002591">
    <property type="entry name" value="Phosphodiest/P_Trfase"/>
</dbReference>
<feature type="chain" id="PRO_5013155554" evidence="7">
    <location>
        <begin position="23"/>
        <end position="556"/>
    </location>
</feature>
<keyword evidence="2" id="KW-0479">Metal-binding</keyword>
<organism evidence="8 9">
    <name type="scientific">Shimia gijangensis</name>
    <dbReference type="NCBI Taxonomy" id="1470563"/>
    <lineage>
        <taxon>Bacteria</taxon>
        <taxon>Pseudomonadati</taxon>
        <taxon>Pseudomonadota</taxon>
        <taxon>Alphaproteobacteria</taxon>
        <taxon>Rhodobacterales</taxon>
        <taxon>Roseobacteraceae</taxon>
    </lineage>
</organism>
<dbReference type="PIRSF" id="PIRSF031924">
    <property type="entry name" value="Pi-irrepressible_AP"/>
    <property type="match status" value="1"/>
</dbReference>
<dbReference type="GO" id="GO:0046872">
    <property type="term" value="F:metal ion binding"/>
    <property type="evidence" value="ECO:0007669"/>
    <property type="project" value="UniProtKB-KW"/>
</dbReference>
<protein>
    <submittedName>
        <fullName evidence="8">Predicted pyrophosphatase or phosphodiesterase, AlkP superfamily</fullName>
    </submittedName>
</protein>
<feature type="binding site" evidence="5">
    <location>
        <position position="98"/>
    </location>
    <ligand>
        <name>substrate</name>
    </ligand>
</feature>
<evidence type="ECO:0000256" key="4">
    <source>
        <dbReference type="PIRSR" id="PIRSR031924-50"/>
    </source>
</evidence>
<accession>A0A1M6CR43</accession>
<dbReference type="CDD" id="cd16016">
    <property type="entry name" value="AP-SPAP"/>
    <property type="match status" value="1"/>
</dbReference>
<sequence>MTPTRFTATTVAALLLATSLHAETTPPKLIVQITVDGLRADLLSRYEASFVEGGFRRLMEQGVWYTNAHHQHANTETIVGHATLSTGAHPSAHGMIGNAWMDRGSGKLAYNIEDQDYPMLPVAGMEGDGDQVDPSQDLASSDGRSPRNLLSTTFADELVKSTNGRAKVFGISSKDRSAVAMAGHAGKAFWMSTSTGAYESSEYYYEAYPKWVLDWNAKRPADVAIGTDWALSSPLDSYLLAENDDRPYEVDLKGYGRTFPHSYEAPKDGLYYTQVVVSPLGDQLTADFAKAAILNEGLGHDDTTDYLSVSFSGVDAVNHFFGPSSLENEEVTRSLDAVLEQFFEFVDLTVGAENVVYVLSADHGMPELPEFVGQRGFKAERMFAEDLQDDLNALLLNTFGIDNAVKYFFRPYIYLDHDAIREAAVDKRDVERLIVDTLTDRSGIAVAMPIPPFADQVGHPLEVAIRNNYNQQRSGDIYVAQSPYAFLVNKSTLAAMHGSPWAYDTHVPMIFAGPDITPRKISRSVATTDVAVTLSTMLGITLPSAASGNALEEVLR</sequence>
<keyword evidence="1 4" id="KW-0597">Phosphoprotein</keyword>
<dbReference type="GO" id="GO:0004035">
    <property type="term" value="F:alkaline phosphatase activity"/>
    <property type="evidence" value="ECO:0007669"/>
    <property type="project" value="InterPro"/>
</dbReference>
<feature type="compositionally biased region" description="Polar residues" evidence="6">
    <location>
        <begin position="133"/>
        <end position="148"/>
    </location>
</feature>
<dbReference type="Proteomes" id="UP000183982">
    <property type="component" value="Unassembled WGS sequence"/>
</dbReference>
<feature type="region of interest" description="Disordered" evidence="6">
    <location>
        <begin position="125"/>
        <end position="148"/>
    </location>
</feature>
<evidence type="ECO:0000256" key="1">
    <source>
        <dbReference type="ARBA" id="ARBA00022553"/>
    </source>
</evidence>
<dbReference type="InterPro" id="IPR017850">
    <property type="entry name" value="Alkaline_phosphatase_core_sf"/>
</dbReference>